<reference evidence="1" key="1">
    <citation type="journal article" date="2021" name="PeerJ">
        <title>Extensive microbial diversity within the chicken gut microbiome revealed by metagenomics and culture.</title>
        <authorList>
            <person name="Gilroy R."/>
            <person name="Ravi A."/>
            <person name="Getino M."/>
            <person name="Pursley I."/>
            <person name="Horton D.L."/>
            <person name="Alikhan N.F."/>
            <person name="Baker D."/>
            <person name="Gharbi K."/>
            <person name="Hall N."/>
            <person name="Watson M."/>
            <person name="Adriaenssens E.M."/>
            <person name="Foster-Nyarko E."/>
            <person name="Jarju S."/>
            <person name="Secka A."/>
            <person name="Antonio M."/>
            <person name="Oren A."/>
            <person name="Chaudhuri R.R."/>
            <person name="La Ragione R."/>
            <person name="Hildebrand F."/>
            <person name="Pallen M.J."/>
        </authorList>
    </citation>
    <scope>NUCLEOTIDE SEQUENCE</scope>
    <source>
        <strain evidence="1">ChiBcec2-3848</strain>
    </source>
</reference>
<proteinExistence type="predicted"/>
<gene>
    <name evidence="1" type="ORF">H9753_01750</name>
</gene>
<reference evidence="1" key="2">
    <citation type="submission" date="2021-04" db="EMBL/GenBank/DDBJ databases">
        <authorList>
            <person name="Gilroy R."/>
        </authorList>
    </citation>
    <scope>NUCLEOTIDE SEQUENCE</scope>
    <source>
        <strain evidence="1">ChiBcec2-3848</strain>
    </source>
</reference>
<evidence type="ECO:0000313" key="1">
    <source>
        <dbReference type="EMBL" id="HJC62331.1"/>
    </source>
</evidence>
<accession>A0A9D2PML9</accession>
<comment type="caution">
    <text evidence="1">The sequence shown here is derived from an EMBL/GenBank/DDBJ whole genome shotgun (WGS) entry which is preliminary data.</text>
</comment>
<dbReference type="EMBL" id="DWVZ01000019">
    <property type="protein sequence ID" value="HJC62331.1"/>
    <property type="molecule type" value="Genomic_DNA"/>
</dbReference>
<dbReference type="AlphaFoldDB" id="A0A9D2PML9"/>
<protein>
    <submittedName>
        <fullName evidence="1">Uncharacterized protein</fullName>
    </submittedName>
</protein>
<dbReference type="Pfam" id="PF19677">
    <property type="entry name" value="DUF6179"/>
    <property type="match status" value="1"/>
</dbReference>
<evidence type="ECO:0000313" key="2">
    <source>
        <dbReference type="Proteomes" id="UP000823886"/>
    </source>
</evidence>
<name>A0A9D2PML9_9FIRM</name>
<organism evidence="1 2">
    <name type="scientific">Candidatus Blautia merdavium</name>
    <dbReference type="NCBI Taxonomy" id="2838494"/>
    <lineage>
        <taxon>Bacteria</taxon>
        <taxon>Bacillati</taxon>
        <taxon>Bacillota</taxon>
        <taxon>Clostridia</taxon>
        <taxon>Lachnospirales</taxon>
        <taxon>Lachnospiraceae</taxon>
        <taxon>Blautia</taxon>
    </lineage>
</organism>
<dbReference type="InterPro" id="IPR045751">
    <property type="entry name" value="DUF6179"/>
</dbReference>
<sequence>MEYKIEELVPIVAKLAEKYTAGESTSVTYERAEALMGAVLYCIHEAEQQENSSPAPRERLSAQKMYEIGADCVKQKTRKALEVYNSLLPEFEAYGNQCLSDTFLKGLPEFFRWYEDKFCPQDTIITLDYPVLKDLSDDTGIDKIYEFLMCMQWEQAFFKGFPAGYVVQILERYSSEWKDLAENLCEIVYLHFAGHILAGKPLGEVNFEQSDYLRLEKILLETEREVLYQQVQYASEFFVKKSCPDSRKQGELMQYLGTAADNALVRLKNAGANHVLAHFL</sequence>
<dbReference type="Proteomes" id="UP000823886">
    <property type="component" value="Unassembled WGS sequence"/>
</dbReference>